<dbReference type="Proteomes" id="UP001204953">
    <property type="component" value="Unassembled WGS sequence"/>
</dbReference>
<keyword evidence="1" id="KW-0175">Coiled coil</keyword>
<dbReference type="AlphaFoldDB" id="A0AAE3GPB7"/>
<dbReference type="EMBL" id="JAMZMM010000045">
    <property type="protein sequence ID" value="MCP2728245.1"/>
    <property type="molecule type" value="Genomic_DNA"/>
</dbReference>
<reference evidence="2" key="1">
    <citation type="submission" date="2022-06" db="EMBL/GenBank/DDBJ databases">
        <title>New cyanobacteria of genus Symplocastrum in benthos of Lake Baikal.</title>
        <authorList>
            <person name="Sorokovikova E."/>
            <person name="Tikhonova I."/>
            <person name="Krasnopeev A."/>
            <person name="Evseev P."/>
            <person name="Gladkikh A."/>
            <person name="Belykh O."/>
        </authorList>
    </citation>
    <scope>NUCLEOTIDE SEQUENCE</scope>
    <source>
        <strain evidence="2">BBK-W-15</strain>
    </source>
</reference>
<protein>
    <submittedName>
        <fullName evidence="2">Uncharacterized protein</fullName>
    </submittedName>
</protein>
<accession>A0AAE3GPB7</accession>
<gene>
    <name evidence="2" type="ORF">NJ959_07125</name>
</gene>
<keyword evidence="3" id="KW-1185">Reference proteome</keyword>
<sequence length="153" mass="16478">MEPLTAGAIALATLLVNKTFEKTGEIIVTKAFEQGNQVMNLIKHKSPEQATAIEAVAEKVAFPSREDCREAILVGMVELAAKEDSEIKAALTGLAAKVEEAQERNDNLNKAVNDLIKAVKYQRHQNPAKIADTIGKIGVFNQGSTIGTITVHL</sequence>
<name>A0AAE3GPB7_9CYAN</name>
<evidence type="ECO:0000313" key="2">
    <source>
        <dbReference type="EMBL" id="MCP2728245.1"/>
    </source>
</evidence>
<dbReference type="RefSeq" id="WP_254011047.1">
    <property type="nucleotide sequence ID" value="NZ_JAMZMM010000045.1"/>
</dbReference>
<feature type="coiled-coil region" evidence="1">
    <location>
        <begin position="91"/>
        <end position="118"/>
    </location>
</feature>
<comment type="caution">
    <text evidence="2">The sequence shown here is derived from an EMBL/GenBank/DDBJ whole genome shotgun (WGS) entry which is preliminary data.</text>
</comment>
<proteinExistence type="predicted"/>
<evidence type="ECO:0000313" key="3">
    <source>
        <dbReference type="Proteomes" id="UP001204953"/>
    </source>
</evidence>
<organism evidence="2 3">
    <name type="scientific">Limnofasciculus baicalensis BBK-W-15</name>
    <dbReference type="NCBI Taxonomy" id="2699891"/>
    <lineage>
        <taxon>Bacteria</taxon>
        <taxon>Bacillati</taxon>
        <taxon>Cyanobacteriota</taxon>
        <taxon>Cyanophyceae</taxon>
        <taxon>Coleofasciculales</taxon>
        <taxon>Coleofasciculaceae</taxon>
        <taxon>Limnofasciculus</taxon>
        <taxon>Limnofasciculus baicalensis</taxon>
    </lineage>
</organism>
<evidence type="ECO:0000256" key="1">
    <source>
        <dbReference type="SAM" id="Coils"/>
    </source>
</evidence>